<dbReference type="InterPro" id="IPR042186">
    <property type="entry name" value="FimD_plug_dom"/>
</dbReference>
<evidence type="ECO:0000256" key="3">
    <source>
        <dbReference type="ARBA" id="ARBA00022448"/>
    </source>
</evidence>
<dbReference type="InterPro" id="IPR025885">
    <property type="entry name" value="PapC_N"/>
</dbReference>
<sequence>MELSNARCKTLPFRGRLSPVALSLLMAFPVWGEELAKSEENIETTAVEEIAANDPDDYARNVVEFEDDLLRMMGHNKVDLERFTFGSSATPGKYRVSIFVNDVQMANDEVEFKEASNKRVYPCLTPKLVRLINLKEDRLSTEARETIEAAHPCTDIEKLIPQAKVEFDSSEQRLNITVPQAMVNRTMRGAVSPELWESGIPALMLGYYLNGYDSSYSGYDSRSLFASLNAGLNIGAWQLRHNGSYNWDKNQGGKYNVTNTYIQRDIAALRSQFVAGESNTTGQIFSSVPFIGARINSDSRMLPDVQRGYAPEIRGVAKTNAKVTVRQLGNIIYETTVTPGAFIIDDLYPAGYGGDLEITIKEADGSVQQYTMAYASVAQLLRPGVQEYSFTAGKLRETNLSTEPVFYEATYQRGLSNYLTGYGGVQFSKHYQSAQLGTAVGSVIGALSADVTWSNSDVGKKGGGKLQGQSYRISYSKLINETDSNITLAAYRFSSKNYMEFLTALQARDYVKEGYSVDSIWRSKNRFNISLNQGLPDGWGSVYASATMENYWNSKQGYNKYYQIGYSNNFWRFNYSISAGRSKTASGREQTNFYLGLSMPLWDSFETRAPYLSLRYNQNSDGGKGEQAMVSGTFGENNKYNYNMAASHDNYSGTSTTMGLGWQGSAATMNGSYSQGRNYKSTSLSMNGAAVVHSGGVTLSPINNDTFALIEAKGAEGARVAGYASSKVDMFGYALYPGLVPYSMNSVAIDPEGSSLDVEFESTSQTVVPRAGAVVKVKFDTHRGTAVLIRSTFGGEPVPFGAEVFNDKNANVGTVTQGGLIYARVEEEKGTLVVKWGEEMHNRCQVSYVLVPEPKDKEMQGLPQQFTMPCQTYQAPGRSGHSGGTLAAVTP</sequence>
<accession>A0AAC8QQY8</accession>
<dbReference type="InterPro" id="IPR025949">
    <property type="entry name" value="PapC-like_C"/>
</dbReference>
<feature type="signal peptide" evidence="9">
    <location>
        <begin position="1"/>
        <end position="32"/>
    </location>
</feature>
<dbReference type="Pfam" id="PF00577">
    <property type="entry name" value="Usher"/>
    <property type="match status" value="1"/>
</dbReference>
<feature type="chain" id="PRO_5042119503" description="Fimbrial assembly protein" evidence="9">
    <location>
        <begin position="33"/>
        <end position="891"/>
    </location>
</feature>
<keyword evidence="5" id="KW-0812">Transmembrane</keyword>
<evidence type="ECO:0000256" key="9">
    <source>
        <dbReference type="SAM" id="SignalP"/>
    </source>
</evidence>
<dbReference type="PANTHER" id="PTHR30451:SF20">
    <property type="entry name" value="FIMBRIAE USHER"/>
    <property type="match status" value="1"/>
</dbReference>
<feature type="domain" description="PapC N-terminal" evidence="11">
    <location>
        <begin position="64"/>
        <end position="211"/>
    </location>
</feature>
<reference evidence="12 13" key="1">
    <citation type="submission" date="2015-06" db="EMBL/GenBank/DDBJ databases">
        <title>Rapid spread of a carbapenem resistance gene driven by multiple levels of genetic mobility.</title>
        <authorList>
            <person name="Sheppard A.E."/>
            <person name="Stoesser N."/>
            <person name="Wilson D."/>
            <person name="Sebra R."/>
            <person name="Kasarskis A."/>
            <person name="Anson L."/>
            <person name="Giess A."/>
            <person name="Pankhurst L."/>
            <person name="Vaughan A."/>
            <person name="Grim C.J."/>
            <person name="Cox H."/>
            <person name="Yeh A."/>
            <person name="Sifri C.D."/>
            <person name="Walker S."/>
            <person name="Peto T.E."/>
            <person name="Crook D.W."/>
            <person name="Mathers A.J."/>
        </authorList>
    </citation>
    <scope>NUCLEOTIDE SEQUENCE [LARGE SCALE GENOMIC DNA]</scope>
    <source>
        <strain evidence="12 13">CAV1151</strain>
    </source>
</reference>
<dbReference type="Pfam" id="PF13953">
    <property type="entry name" value="PapC_C"/>
    <property type="match status" value="1"/>
</dbReference>
<evidence type="ECO:0000313" key="12">
    <source>
        <dbReference type="EMBL" id="AKL13191.1"/>
    </source>
</evidence>
<dbReference type="Gene3D" id="2.60.40.2070">
    <property type="match status" value="1"/>
</dbReference>
<organism evidence="12 13">
    <name type="scientific">Phytobacter ursingii</name>
    <dbReference type="NCBI Taxonomy" id="1972431"/>
    <lineage>
        <taxon>Bacteria</taxon>
        <taxon>Pseudomonadati</taxon>
        <taxon>Pseudomonadota</taxon>
        <taxon>Gammaproteobacteria</taxon>
        <taxon>Enterobacterales</taxon>
        <taxon>Enterobacteriaceae</taxon>
        <taxon>Phytobacter</taxon>
    </lineage>
</organism>
<feature type="domain" description="PapC-like C-terminal" evidence="10">
    <location>
        <begin position="794"/>
        <end position="850"/>
    </location>
</feature>
<dbReference type="Gene3D" id="2.60.40.3110">
    <property type="match status" value="1"/>
</dbReference>
<dbReference type="Gene3D" id="3.10.20.410">
    <property type="match status" value="1"/>
</dbReference>
<evidence type="ECO:0000259" key="10">
    <source>
        <dbReference type="Pfam" id="PF13953"/>
    </source>
</evidence>
<evidence type="ECO:0000313" key="13">
    <source>
        <dbReference type="Proteomes" id="UP000035479"/>
    </source>
</evidence>
<proteinExistence type="inferred from homology"/>
<dbReference type="PANTHER" id="PTHR30451">
    <property type="entry name" value="OUTER MEMBRANE USHER PROTEIN"/>
    <property type="match status" value="1"/>
</dbReference>
<dbReference type="Pfam" id="PF13954">
    <property type="entry name" value="PapC_N"/>
    <property type="match status" value="1"/>
</dbReference>
<evidence type="ECO:0000256" key="7">
    <source>
        <dbReference type="ARBA" id="ARBA00023136"/>
    </source>
</evidence>
<evidence type="ECO:0000259" key="11">
    <source>
        <dbReference type="Pfam" id="PF13954"/>
    </source>
</evidence>
<comment type="subcellular location">
    <subcellularLocation>
        <location evidence="1">Cell outer membrane</location>
        <topology evidence="1">Multi-pass membrane protein</topology>
    </subcellularLocation>
</comment>
<keyword evidence="6 9" id="KW-0732">Signal</keyword>
<dbReference type="FunFam" id="2.60.40.3110:FF:000001">
    <property type="entry name" value="Putative fimbrial outer membrane usher"/>
    <property type="match status" value="1"/>
</dbReference>
<dbReference type="EMBL" id="CP011602">
    <property type="protein sequence ID" value="AKL13191.1"/>
    <property type="molecule type" value="Genomic_DNA"/>
</dbReference>
<evidence type="ECO:0000256" key="4">
    <source>
        <dbReference type="ARBA" id="ARBA00022452"/>
    </source>
</evidence>
<dbReference type="InterPro" id="IPR037224">
    <property type="entry name" value="PapC_N_sf"/>
</dbReference>
<evidence type="ECO:0000256" key="8">
    <source>
        <dbReference type="ARBA" id="ARBA00023237"/>
    </source>
</evidence>
<dbReference type="GO" id="GO:0015473">
    <property type="term" value="F:fimbrial usher porin activity"/>
    <property type="evidence" value="ECO:0007669"/>
    <property type="project" value="InterPro"/>
</dbReference>
<evidence type="ECO:0000256" key="2">
    <source>
        <dbReference type="ARBA" id="ARBA00008064"/>
    </source>
</evidence>
<evidence type="ECO:0000256" key="5">
    <source>
        <dbReference type="ARBA" id="ARBA00022692"/>
    </source>
</evidence>
<dbReference type="Proteomes" id="UP000035479">
    <property type="component" value="Chromosome"/>
</dbReference>
<dbReference type="GO" id="GO:0009279">
    <property type="term" value="C:cell outer membrane"/>
    <property type="evidence" value="ECO:0007669"/>
    <property type="project" value="UniProtKB-SubCell"/>
</dbReference>
<protein>
    <recommendedName>
        <fullName evidence="14">Fimbrial assembly protein</fullName>
    </recommendedName>
</protein>
<evidence type="ECO:0000256" key="1">
    <source>
        <dbReference type="ARBA" id="ARBA00004571"/>
    </source>
</evidence>
<dbReference type="InterPro" id="IPR000015">
    <property type="entry name" value="Fimb_usher"/>
</dbReference>
<keyword evidence="4" id="KW-1134">Transmembrane beta strand</keyword>
<keyword evidence="7" id="KW-0472">Membrane</keyword>
<comment type="similarity">
    <text evidence="2">Belongs to the fimbrial export usher family.</text>
</comment>
<dbReference type="AlphaFoldDB" id="A0AAC8QQY8"/>
<dbReference type="Gene3D" id="2.60.40.2610">
    <property type="entry name" value="Outer membrane usher protein FimD, plug domain"/>
    <property type="match status" value="1"/>
</dbReference>
<evidence type="ECO:0000256" key="6">
    <source>
        <dbReference type="ARBA" id="ARBA00022729"/>
    </source>
</evidence>
<dbReference type="GO" id="GO:0009297">
    <property type="term" value="P:pilus assembly"/>
    <property type="evidence" value="ECO:0007669"/>
    <property type="project" value="InterPro"/>
</dbReference>
<dbReference type="SUPFAM" id="SSF141729">
    <property type="entry name" value="FimD N-terminal domain-like"/>
    <property type="match status" value="1"/>
</dbReference>
<gene>
    <name evidence="12" type="ORF">AB182_18630</name>
</gene>
<evidence type="ECO:0008006" key="14">
    <source>
        <dbReference type="Google" id="ProtNLM"/>
    </source>
</evidence>
<keyword evidence="3" id="KW-0813">Transport</keyword>
<dbReference type="KEGG" id="kin:AB182_18630"/>
<dbReference type="InterPro" id="IPR043142">
    <property type="entry name" value="PapC-like_C_sf"/>
</dbReference>
<keyword evidence="8" id="KW-0998">Cell outer membrane</keyword>
<name>A0AAC8QQY8_9ENTR</name>